<dbReference type="PANTHER" id="PTHR30346">
    <property type="entry name" value="TRANSCRIPTIONAL DUAL REGULATOR HCAR-RELATED"/>
    <property type="match status" value="1"/>
</dbReference>
<dbReference type="GO" id="GO:0003700">
    <property type="term" value="F:DNA-binding transcription factor activity"/>
    <property type="evidence" value="ECO:0007669"/>
    <property type="project" value="InterPro"/>
</dbReference>
<reference evidence="7 8" key="1">
    <citation type="submission" date="2014-09" db="EMBL/GenBank/DDBJ databases">
        <title>Draft Genome Sequence of Draconibacterium sp. JN14CK-3.</title>
        <authorList>
            <person name="Dong C."/>
            <person name="Lai Q."/>
            <person name="Shao Z."/>
        </authorList>
    </citation>
    <scope>NUCLEOTIDE SEQUENCE [LARGE SCALE GENOMIC DNA]</scope>
    <source>
        <strain evidence="7 8">JN14CK-3</strain>
    </source>
</reference>
<feature type="domain" description="HTH lysR-type" evidence="6">
    <location>
        <begin position="1"/>
        <end position="58"/>
    </location>
</feature>
<gene>
    <name evidence="7" type="ORF">LH29_13845</name>
</gene>
<dbReference type="EMBL" id="JRHC01000003">
    <property type="protein sequence ID" value="KJF43319.1"/>
    <property type="molecule type" value="Genomic_DNA"/>
</dbReference>
<evidence type="ECO:0000256" key="2">
    <source>
        <dbReference type="ARBA" id="ARBA00023015"/>
    </source>
</evidence>
<comment type="caution">
    <text evidence="7">The sequence shown here is derived from an EMBL/GenBank/DDBJ whole genome shotgun (WGS) entry which is preliminary data.</text>
</comment>
<dbReference type="GO" id="GO:0032993">
    <property type="term" value="C:protein-DNA complex"/>
    <property type="evidence" value="ECO:0007669"/>
    <property type="project" value="TreeGrafter"/>
</dbReference>
<dbReference type="Pfam" id="PF03466">
    <property type="entry name" value="LysR_substrate"/>
    <property type="match status" value="1"/>
</dbReference>
<dbReference type="Pfam" id="PF00126">
    <property type="entry name" value="HTH_1"/>
    <property type="match status" value="1"/>
</dbReference>
<evidence type="ECO:0000313" key="8">
    <source>
        <dbReference type="Proteomes" id="UP000032544"/>
    </source>
</evidence>
<dbReference type="PATRIC" id="fig|1544798.3.peg.2931"/>
<proteinExistence type="inferred from homology"/>
<dbReference type="FunFam" id="1.10.10.10:FF:000001">
    <property type="entry name" value="LysR family transcriptional regulator"/>
    <property type="match status" value="1"/>
</dbReference>
<dbReference type="PRINTS" id="PR00039">
    <property type="entry name" value="HTHLYSR"/>
</dbReference>
<dbReference type="CDD" id="cd08411">
    <property type="entry name" value="PBP2_OxyR"/>
    <property type="match status" value="1"/>
</dbReference>
<dbReference type="InterPro" id="IPR036390">
    <property type="entry name" value="WH_DNA-bd_sf"/>
</dbReference>
<dbReference type="InterPro" id="IPR000847">
    <property type="entry name" value="LysR_HTH_N"/>
</dbReference>
<dbReference type="GO" id="GO:0003677">
    <property type="term" value="F:DNA binding"/>
    <property type="evidence" value="ECO:0007669"/>
    <property type="project" value="UniProtKB-KW"/>
</dbReference>
<dbReference type="Gene3D" id="1.10.10.10">
    <property type="entry name" value="Winged helix-like DNA-binding domain superfamily/Winged helix DNA-binding domain"/>
    <property type="match status" value="1"/>
</dbReference>
<comment type="similarity">
    <text evidence="1">Belongs to the LysR transcriptional regulatory family.</text>
</comment>
<dbReference type="SUPFAM" id="SSF53850">
    <property type="entry name" value="Periplasmic binding protein-like II"/>
    <property type="match status" value="1"/>
</dbReference>
<keyword evidence="4" id="KW-0010">Activator</keyword>
<dbReference type="Gene3D" id="3.40.190.10">
    <property type="entry name" value="Periplasmic binding protein-like II"/>
    <property type="match status" value="2"/>
</dbReference>
<dbReference type="Proteomes" id="UP000032544">
    <property type="component" value="Unassembled WGS sequence"/>
</dbReference>
<dbReference type="STRING" id="1544798.LH29_13845"/>
<dbReference type="PANTHER" id="PTHR30346:SF26">
    <property type="entry name" value="HYDROGEN PEROXIDE-INDUCIBLE GENES ACTIVATOR"/>
    <property type="match status" value="1"/>
</dbReference>
<keyword evidence="2" id="KW-0805">Transcription regulation</keyword>
<dbReference type="InterPro" id="IPR005119">
    <property type="entry name" value="LysR_subst-bd"/>
</dbReference>
<evidence type="ECO:0000256" key="4">
    <source>
        <dbReference type="ARBA" id="ARBA00023159"/>
    </source>
</evidence>
<dbReference type="SUPFAM" id="SSF46785">
    <property type="entry name" value="Winged helix' DNA-binding domain"/>
    <property type="match status" value="1"/>
</dbReference>
<evidence type="ECO:0000259" key="6">
    <source>
        <dbReference type="PROSITE" id="PS50931"/>
    </source>
</evidence>
<name>A0A0D8J9B9_9BACT</name>
<evidence type="ECO:0000256" key="3">
    <source>
        <dbReference type="ARBA" id="ARBA00023125"/>
    </source>
</evidence>
<evidence type="ECO:0000256" key="5">
    <source>
        <dbReference type="ARBA" id="ARBA00023163"/>
    </source>
</evidence>
<keyword evidence="3" id="KW-0238">DNA-binding</keyword>
<organism evidence="7 8">
    <name type="scientific">Draconibacterium sediminis</name>
    <dbReference type="NCBI Taxonomy" id="1544798"/>
    <lineage>
        <taxon>Bacteria</taxon>
        <taxon>Pseudomonadati</taxon>
        <taxon>Bacteroidota</taxon>
        <taxon>Bacteroidia</taxon>
        <taxon>Marinilabiliales</taxon>
        <taxon>Prolixibacteraceae</taxon>
        <taxon>Draconibacterium</taxon>
    </lineage>
</organism>
<evidence type="ECO:0000313" key="7">
    <source>
        <dbReference type="EMBL" id="KJF43319.1"/>
    </source>
</evidence>
<dbReference type="AlphaFoldDB" id="A0A0D8J9B9"/>
<dbReference type="OrthoDB" id="9803735at2"/>
<keyword evidence="5" id="KW-0804">Transcription</keyword>
<keyword evidence="8" id="KW-1185">Reference proteome</keyword>
<protein>
    <submittedName>
        <fullName evidence="7">LysR family transcriptional regulator</fullName>
    </submittedName>
</protein>
<dbReference type="PROSITE" id="PS50931">
    <property type="entry name" value="HTH_LYSR"/>
    <property type="match status" value="1"/>
</dbReference>
<sequence>MTLQQLEYILAVNKYRHFVTASKQCGVTQPTLSTMIQKLETELEVDIFDRSKHPIEPTALGKKIIEQAERSIKEIRKIGELVSNETDSLSGALHVGVIPTLANYLVPRFIKSFGESCPTVQLTISEMNTATLVETLKKDRIDMFIAATPLEEPDFLEIPLFYERFYAYFAADHPLKDVPLNPTNMPHEKLWVLEEGHCLRDQVFNFCTTKLPYNHIFEAGSIDTLVRIVDINGGYTLIPELHLPLLSDEQRKNVREIKDPPAIREVSIVIHKNFVKERILNEVGEAFKAIIPDEMIDERLKKFAIRL</sequence>
<evidence type="ECO:0000256" key="1">
    <source>
        <dbReference type="ARBA" id="ARBA00009437"/>
    </source>
</evidence>
<accession>A0A0D8J9B9</accession>
<dbReference type="InterPro" id="IPR036388">
    <property type="entry name" value="WH-like_DNA-bd_sf"/>
</dbReference>
<dbReference type="RefSeq" id="WP_045030569.1">
    <property type="nucleotide sequence ID" value="NZ_JRHC01000003.1"/>
</dbReference>